<proteinExistence type="predicted"/>
<dbReference type="EMBL" id="JAFBMS010000539">
    <property type="protein sequence ID" value="KAG9330562.1"/>
    <property type="molecule type" value="Genomic_DNA"/>
</dbReference>
<feature type="domain" description="CARD" evidence="5">
    <location>
        <begin position="4"/>
        <end position="79"/>
    </location>
</feature>
<dbReference type="PROSITE" id="PS50209">
    <property type="entry name" value="CARD"/>
    <property type="match status" value="1"/>
</dbReference>
<dbReference type="Proteomes" id="UP000824540">
    <property type="component" value="Unassembled WGS sequence"/>
</dbReference>
<keyword evidence="2" id="KW-0963">Cytoplasm</keyword>
<evidence type="ECO:0000256" key="1">
    <source>
        <dbReference type="ARBA" id="ARBA00004496"/>
    </source>
</evidence>
<protein>
    <submittedName>
        <fullName evidence="7">Uncharacterized protein</fullName>
    </submittedName>
</protein>
<comment type="subcellular location">
    <subcellularLocation>
        <location evidence="1">Cytoplasm</location>
    </subcellularLocation>
</comment>
<feature type="domain" description="NACHT" evidence="6">
    <location>
        <begin position="216"/>
        <end position="397"/>
    </location>
</feature>
<evidence type="ECO:0000313" key="8">
    <source>
        <dbReference type="Proteomes" id="UP000824540"/>
    </source>
</evidence>
<dbReference type="InterPro" id="IPR007111">
    <property type="entry name" value="NACHT_NTPase"/>
</dbReference>
<dbReference type="PROSITE" id="PS50837">
    <property type="entry name" value="NACHT"/>
    <property type="match status" value="1"/>
</dbReference>
<dbReference type="Pfam" id="PF00619">
    <property type="entry name" value="CARD"/>
    <property type="match status" value="1"/>
</dbReference>
<dbReference type="InterPro" id="IPR001315">
    <property type="entry name" value="CARD"/>
</dbReference>
<reference evidence="7" key="1">
    <citation type="thesis" date="2021" institute="BYU ScholarsArchive" country="Provo, UT, USA">
        <title>Applications of and Algorithms for Genome Assembly and Genomic Analyses with an Emphasis on Marine Teleosts.</title>
        <authorList>
            <person name="Pickett B.D."/>
        </authorList>
    </citation>
    <scope>NUCLEOTIDE SEQUENCE</scope>
    <source>
        <strain evidence="7">HI-2016</strain>
    </source>
</reference>
<keyword evidence="3" id="KW-0399">Innate immunity</keyword>
<dbReference type="Gene3D" id="1.20.58.1200">
    <property type="entry name" value="RNA silencing suppressor P21, N-terminal domain"/>
    <property type="match status" value="3"/>
</dbReference>
<evidence type="ECO:0000256" key="4">
    <source>
        <dbReference type="ARBA" id="ARBA00022859"/>
    </source>
</evidence>
<dbReference type="GO" id="GO:0045087">
    <property type="term" value="P:innate immune response"/>
    <property type="evidence" value="ECO:0007669"/>
    <property type="project" value="UniProtKB-KW"/>
</dbReference>
<dbReference type="Gene3D" id="1.10.533.10">
    <property type="entry name" value="Death Domain, Fas"/>
    <property type="match status" value="1"/>
</dbReference>
<dbReference type="InterPro" id="IPR011029">
    <property type="entry name" value="DEATH-like_dom_sf"/>
</dbReference>
<comment type="caution">
    <text evidence="7">The sequence shown here is derived from an EMBL/GenBank/DDBJ whole genome shotgun (WGS) entry which is preliminary data.</text>
</comment>
<dbReference type="Pfam" id="PF05729">
    <property type="entry name" value="NACHT"/>
    <property type="match status" value="1"/>
</dbReference>
<keyword evidence="4" id="KW-0391">Immunity</keyword>
<dbReference type="SUPFAM" id="SSF52540">
    <property type="entry name" value="P-loop containing nucleoside triphosphate hydrolases"/>
    <property type="match status" value="1"/>
</dbReference>
<evidence type="ECO:0000313" key="7">
    <source>
        <dbReference type="EMBL" id="KAG9330562.1"/>
    </source>
</evidence>
<keyword evidence="8" id="KW-1185">Reference proteome</keyword>
<dbReference type="OrthoDB" id="120976at2759"/>
<evidence type="ECO:0000259" key="5">
    <source>
        <dbReference type="PROSITE" id="PS50209"/>
    </source>
</evidence>
<dbReference type="PANTHER" id="PTHR31594:SF16">
    <property type="entry name" value="SI:CH211-281L24.3"/>
    <property type="match status" value="1"/>
</dbReference>
<dbReference type="InterPro" id="IPR052090">
    <property type="entry name" value="Cytolytic_pore-forming_toxin"/>
</dbReference>
<dbReference type="Gene3D" id="3.40.50.300">
    <property type="entry name" value="P-loop containing nucleotide triphosphate hydrolases"/>
    <property type="match status" value="1"/>
</dbReference>
<accession>A0A8T2MYM1</accession>
<organism evidence="7 8">
    <name type="scientific">Albula glossodonta</name>
    <name type="common">roundjaw bonefish</name>
    <dbReference type="NCBI Taxonomy" id="121402"/>
    <lineage>
        <taxon>Eukaryota</taxon>
        <taxon>Metazoa</taxon>
        <taxon>Chordata</taxon>
        <taxon>Craniata</taxon>
        <taxon>Vertebrata</taxon>
        <taxon>Euteleostomi</taxon>
        <taxon>Actinopterygii</taxon>
        <taxon>Neopterygii</taxon>
        <taxon>Teleostei</taxon>
        <taxon>Albuliformes</taxon>
        <taxon>Albulidae</taxon>
        <taxon>Albula</taxon>
    </lineage>
</organism>
<dbReference type="PANTHER" id="PTHR31594">
    <property type="entry name" value="AIG1-TYPE G DOMAIN-CONTAINING PROTEIN"/>
    <property type="match status" value="1"/>
</dbReference>
<dbReference type="InterPro" id="IPR027417">
    <property type="entry name" value="P-loop_NTPase"/>
</dbReference>
<dbReference type="GO" id="GO:0042981">
    <property type="term" value="P:regulation of apoptotic process"/>
    <property type="evidence" value="ECO:0007669"/>
    <property type="project" value="InterPro"/>
</dbReference>
<name>A0A8T2MYM1_9TELE</name>
<evidence type="ECO:0000259" key="6">
    <source>
        <dbReference type="PROSITE" id="PS50837"/>
    </source>
</evidence>
<dbReference type="SUPFAM" id="SSF47986">
    <property type="entry name" value="DEATH domain"/>
    <property type="match status" value="1"/>
</dbReference>
<evidence type="ECO:0000256" key="3">
    <source>
        <dbReference type="ARBA" id="ARBA00022588"/>
    </source>
</evidence>
<dbReference type="GO" id="GO:0005737">
    <property type="term" value="C:cytoplasm"/>
    <property type="evidence" value="ECO:0007669"/>
    <property type="project" value="UniProtKB-SubCell"/>
</dbReference>
<dbReference type="CDD" id="cd01671">
    <property type="entry name" value="CARD"/>
    <property type="match status" value="1"/>
</dbReference>
<gene>
    <name evidence="7" type="ORF">JZ751_023845</name>
</gene>
<dbReference type="AlphaFoldDB" id="A0A8T2MYM1"/>
<evidence type="ECO:0000256" key="2">
    <source>
        <dbReference type="ARBA" id="ARBA00022490"/>
    </source>
</evidence>
<sequence>MACTQQSALKYIRNSTTHLIGRLRNLPLIVEKLHQCRVLNEYEVSDINSIPEECKQTRRILEMVIAEGEEACYEFLKILDVTRKRTLPEQQQDFSASQNGSSCDLHQWITSFPFREDQKVCTTGSGPCHKYQRELKEKAEQVVKYEWLKQTMIITKDESKWKTLPYTPLVLDADVNEISKSKSKKYRKPRPKKLKTFIPKDKSSLSPVDLLKTNEKKILLVGKPGIGKTTIAQQILSIWAEKEGCDLDYMFYFDESNFSNISKPISLKSLLFMYCEPPEAKDEVLQDIEKNSEDVVIIFDGIRDLGETSVLHQVLNNNLLRNAKIIVTCRPEDVSEGLLSYWPTYKVEVLGFSGESIRAYFNNIFSTDTDTAWSVLKNLELFTLCHVPMYAFIVAVCLSFGPCSIQDLPSTITAVYLHIFRLCIQKHGKKSVKKLDKYIQDNRGDILCLAETSYKALLQKTVCLNGVDWQEHSVQCAFLRSVVIQKSPSSAQTISSFLHNTMQEFWAALWLLENPEKISEILLRCQTEEGKYLRYILPFLCGFLFEQNSELVRCVVPEDQVKTLSEKLPVDIMNTFLLLGPAYEHENARLEFETENLLFVCECLYESRSEKACSHFLKELGYHFDLREENLDPHQCCAVSYVVNQAEDRSVQLDLENSTVTDPGWKLILSCVKKVQMLGLNPSMFSELWETALHCGQQCDFADVLRVCGSEIHFPVQEDGGLCETAGYVMKQSPEKVKLCLHWDKHIDRPAKNFTETISQCLSNIATIRFIPPKHQMGPSEEWKTRVSSFKMDLCLQGALYETETGQRITGTLMSALSLDTAEQQSEFLLDLYSHVKDYETQTGRSVLSALQTLYQSAPAEWVIDLSKRKASLFLEVLKLQTVTKPVKLMGWTDEEGEVWIFLECLPYISELGFIPPKHQMGPSEEWKTRVSSFKMDLCLQGAFYEKETGQKITGTLMSALRLDTAVQQSEFLLDLYSHVKDYETQTGRSVLSALQTLYQSAPAEWVIDLSKRKASLFLEVLKLQTVKKPVKLMGWTDEEGEVRIFLECLPYISELGCDYLWVSEWVIDLSKRKASLFLEVLKLQRVKKPVKLMGWTDEEGEVWIFLECLPYISQLRFIPPKHQMGLSEEWKTRVSSFKMDLCLQGAFYEKETGQKITGTLISALRLDTAVQQSEFLLDLYSHVKEDSDIVIISLQF</sequence>